<feature type="compositionally biased region" description="Polar residues" evidence="13">
    <location>
        <begin position="375"/>
        <end position="391"/>
    </location>
</feature>
<gene>
    <name evidence="15" type="ORF">LTR62_006769</name>
</gene>
<dbReference type="GO" id="GO:0000184">
    <property type="term" value="P:nuclear-transcribed mRNA catabolic process, nonsense-mediated decay"/>
    <property type="evidence" value="ECO:0007669"/>
    <property type="project" value="UniProtKB-KW"/>
</dbReference>
<dbReference type="Proteomes" id="UP001310890">
    <property type="component" value="Unassembled WGS sequence"/>
</dbReference>
<dbReference type="GO" id="GO:0005737">
    <property type="term" value="C:cytoplasm"/>
    <property type="evidence" value="ECO:0007669"/>
    <property type="project" value="UniProtKB-SubCell"/>
</dbReference>
<evidence type="ECO:0000313" key="16">
    <source>
        <dbReference type="Proteomes" id="UP001310890"/>
    </source>
</evidence>
<keyword evidence="8" id="KW-0810">Translation regulation</keyword>
<keyword evidence="11" id="KW-0508">mRNA splicing</keyword>
<evidence type="ECO:0000256" key="6">
    <source>
        <dbReference type="ARBA" id="ARBA00022664"/>
    </source>
</evidence>
<evidence type="ECO:0000256" key="12">
    <source>
        <dbReference type="ARBA" id="ARBA00023242"/>
    </source>
</evidence>
<accession>A0AAN7YTD7</accession>
<evidence type="ECO:0000256" key="3">
    <source>
        <dbReference type="ARBA" id="ARBA00009548"/>
    </source>
</evidence>
<feature type="region of interest" description="Disordered" evidence="13">
    <location>
        <begin position="655"/>
        <end position="711"/>
    </location>
</feature>
<feature type="compositionally biased region" description="Basic residues" evidence="13">
    <location>
        <begin position="77"/>
        <end position="86"/>
    </location>
</feature>
<keyword evidence="12" id="KW-0539">Nucleus</keyword>
<evidence type="ECO:0000256" key="7">
    <source>
        <dbReference type="ARBA" id="ARBA00022816"/>
    </source>
</evidence>
<evidence type="ECO:0000256" key="2">
    <source>
        <dbReference type="ARBA" id="ARBA00004496"/>
    </source>
</evidence>
<evidence type="ECO:0000256" key="1">
    <source>
        <dbReference type="ARBA" id="ARBA00004123"/>
    </source>
</evidence>
<keyword evidence="10" id="KW-0866">Nonsense-mediated mRNA decay</keyword>
<dbReference type="GO" id="GO:0035145">
    <property type="term" value="C:exon-exon junction complex"/>
    <property type="evidence" value="ECO:0007669"/>
    <property type="project" value="InterPro"/>
</dbReference>
<feature type="compositionally biased region" description="Basic and acidic residues" evidence="13">
    <location>
        <begin position="87"/>
        <end position="99"/>
    </location>
</feature>
<dbReference type="GO" id="GO:0003729">
    <property type="term" value="F:mRNA binding"/>
    <property type="evidence" value="ECO:0007669"/>
    <property type="project" value="InterPro"/>
</dbReference>
<keyword evidence="5" id="KW-0963">Cytoplasm</keyword>
<feature type="compositionally biased region" description="Low complexity" evidence="13">
    <location>
        <begin position="741"/>
        <end position="754"/>
    </location>
</feature>
<feature type="region of interest" description="Disordered" evidence="13">
    <location>
        <begin position="140"/>
        <end position="204"/>
    </location>
</feature>
<evidence type="ECO:0000256" key="10">
    <source>
        <dbReference type="ARBA" id="ARBA00023161"/>
    </source>
</evidence>
<feature type="region of interest" description="Disordered" evidence="13">
    <location>
        <begin position="728"/>
        <end position="754"/>
    </location>
</feature>
<evidence type="ECO:0000256" key="13">
    <source>
        <dbReference type="SAM" id="MobiDB-lite"/>
    </source>
</evidence>
<feature type="region of interest" description="Disordered" evidence="13">
    <location>
        <begin position="1"/>
        <end position="105"/>
    </location>
</feature>
<keyword evidence="7" id="KW-0509">mRNA transport</keyword>
<evidence type="ECO:0000256" key="4">
    <source>
        <dbReference type="ARBA" id="ARBA00022448"/>
    </source>
</evidence>
<keyword evidence="9" id="KW-0694">RNA-binding</keyword>
<feature type="compositionally biased region" description="Polar residues" evidence="13">
    <location>
        <begin position="661"/>
        <end position="679"/>
    </location>
</feature>
<dbReference type="SMART" id="SM01044">
    <property type="entry name" value="Btz"/>
    <property type="match status" value="1"/>
</dbReference>
<keyword evidence="4" id="KW-0813">Transport</keyword>
<evidence type="ECO:0000313" key="15">
    <source>
        <dbReference type="EMBL" id="KAK5117048.1"/>
    </source>
</evidence>
<evidence type="ECO:0000256" key="5">
    <source>
        <dbReference type="ARBA" id="ARBA00022490"/>
    </source>
</evidence>
<feature type="domain" description="Btz" evidence="14">
    <location>
        <begin position="138"/>
        <end position="276"/>
    </location>
</feature>
<reference evidence="15" key="1">
    <citation type="submission" date="2023-08" db="EMBL/GenBank/DDBJ databases">
        <title>Black Yeasts Isolated from many extreme environments.</title>
        <authorList>
            <person name="Coleine C."/>
            <person name="Stajich J.E."/>
            <person name="Selbmann L."/>
        </authorList>
    </citation>
    <scope>NUCLEOTIDE SEQUENCE</scope>
    <source>
        <strain evidence="15">CCFEE 5401</strain>
    </source>
</reference>
<feature type="compositionally biased region" description="Polar residues" evidence="13">
    <location>
        <begin position="274"/>
        <end position="283"/>
    </location>
</feature>
<name>A0AAN7YTD7_9PEZI</name>
<feature type="region of interest" description="Disordered" evidence="13">
    <location>
        <begin position="264"/>
        <end position="283"/>
    </location>
</feature>
<protein>
    <recommendedName>
        <fullName evidence="14">Btz domain-containing protein</fullName>
    </recommendedName>
</protein>
<sequence>MAAGRPQRSLVGRRRRVDEEGEEDEGPVLVNDSQSEGSILSDIDEDDATSLGGSLAPSGNATGDGLLESASSNSPKVVKKARKKKEGKASGKEEAATKDDDVEPVEANFAVMADTDAMMNGLRIEEGADEPAVDFETMEHPEAVSASAPKSAARQNGVQETPAQRQRREHEEYKKKRDADPAFTPNRGNFFMHDTRGQQNGQSPNIMRGGFMGRGRGQGGMPLAPVNHIQPADRPAEQTWKHDLHETINEEVAPVVTKDTQQQSESARLFPRPSASQMPTQPRTINFSSTTLVGRVQIRVLLPGMKAPIPFSEVPWKHYVRLPNHRPPLRRDKPVRVSLPNKSPQYIFPSAERAFIFIPRQQRPSQYGPSHGQHQRGSYQRNAGGQGYSSRRTSMYGGSVYASSVAASRRSSMAGVNRADAFSPASFASGVPPSNRPMVRMPHQSQQGYQMQHHPQQQYSGITTPLGPRTPLPQMHMYPLPQKPAFQGTPTSSLHQPRPQKVISVDAVERSPAVLQQVPSHESHSAHGGMPFESQLPANMNPTPSSGWSADVFHSQQPQPTYSFEPGQGYTWPHAQQQAGTPLTGIPEQAIHAPAFHPPPPQMGYGQPSPYFQQQYPPMQQPQQFYYPTPDGAEGYGAPMGMGMSVPYMPPAMQQGYGRMSSPSQQPPYQHFTQDQSFPSALPNDPLQAPPPSDDSPQRQETESVMSSSGMLAREKNGMVFYVPKSDVPAEHSGTAENSTAAQAHPQQQQSQPRAFYQPAENFVPSYAMPPGMSGMSGSGAMHMNTMSEQNYLSGLQAGQQNWYYPAQALQQQQQEDHGGIGVPMGGGMGASMGMQGAQDLYY</sequence>
<evidence type="ECO:0000256" key="11">
    <source>
        <dbReference type="ARBA" id="ARBA00023187"/>
    </source>
</evidence>
<dbReference type="GO" id="GO:0008380">
    <property type="term" value="P:RNA splicing"/>
    <property type="evidence" value="ECO:0007669"/>
    <property type="project" value="UniProtKB-KW"/>
</dbReference>
<evidence type="ECO:0000256" key="9">
    <source>
        <dbReference type="ARBA" id="ARBA00022884"/>
    </source>
</evidence>
<dbReference type="GO" id="GO:0006417">
    <property type="term" value="P:regulation of translation"/>
    <property type="evidence" value="ECO:0007669"/>
    <property type="project" value="UniProtKB-KW"/>
</dbReference>
<comment type="caution">
    <text evidence="15">The sequence shown here is derived from an EMBL/GenBank/DDBJ whole genome shotgun (WGS) entry which is preliminary data.</text>
</comment>
<keyword evidence="6" id="KW-0507">mRNA processing</keyword>
<comment type="subcellular location">
    <subcellularLocation>
        <location evidence="2">Cytoplasm</location>
    </subcellularLocation>
    <subcellularLocation>
        <location evidence="1">Nucleus</location>
    </subcellularLocation>
</comment>
<dbReference type="InterPro" id="IPR018545">
    <property type="entry name" value="Btz_dom"/>
</dbReference>
<proteinExistence type="inferred from homology"/>
<dbReference type="EMBL" id="JAVRRL010000006">
    <property type="protein sequence ID" value="KAK5117048.1"/>
    <property type="molecule type" value="Genomic_DNA"/>
</dbReference>
<dbReference type="AlphaFoldDB" id="A0AAN7YTD7"/>
<feature type="compositionally biased region" description="Polar residues" evidence="13">
    <location>
        <begin position="153"/>
        <end position="164"/>
    </location>
</feature>
<evidence type="ECO:0000256" key="8">
    <source>
        <dbReference type="ARBA" id="ARBA00022845"/>
    </source>
</evidence>
<dbReference type="GO" id="GO:0051028">
    <property type="term" value="P:mRNA transport"/>
    <property type="evidence" value="ECO:0007669"/>
    <property type="project" value="UniProtKB-KW"/>
</dbReference>
<organism evidence="15 16">
    <name type="scientific">Meristemomyces frigidus</name>
    <dbReference type="NCBI Taxonomy" id="1508187"/>
    <lineage>
        <taxon>Eukaryota</taxon>
        <taxon>Fungi</taxon>
        <taxon>Dikarya</taxon>
        <taxon>Ascomycota</taxon>
        <taxon>Pezizomycotina</taxon>
        <taxon>Dothideomycetes</taxon>
        <taxon>Dothideomycetidae</taxon>
        <taxon>Mycosphaerellales</taxon>
        <taxon>Teratosphaeriaceae</taxon>
        <taxon>Meristemomyces</taxon>
    </lineage>
</organism>
<dbReference type="Pfam" id="PF09405">
    <property type="entry name" value="Btz"/>
    <property type="match status" value="1"/>
</dbReference>
<feature type="compositionally biased region" description="Basic and acidic residues" evidence="13">
    <location>
        <begin position="166"/>
        <end position="180"/>
    </location>
</feature>
<evidence type="ECO:0000259" key="14">
    <source>
        <dbReference type="SMART" id="SM01044"/>
    </source>
</evidence>
<comment type="similarity">
    <text evidence="3">Belongs to the CASC3 family.</text>
</comment>
<feature type="region of interest" description="Disordered" evidence="13">
    <location>
        <begin position="364"/>
        <end position="391"/>
    </location>
</feature>
<dbReference type="GO" id="GO:0006397">
    <property type="term" value="P:mRNA processing"/>
    <property type="evidence" value="ECO:0007669"/>
    <property type="project" value="UniProtKB-KW"/>
</dbReference>